<evidence type="ECO:0000313" key="1">
    <source>
        <dbReference type="EMBL" id="SDC93949.1"/>
    </source>
</evidence>
<accession>A0A1G6QNS5</accession>
<dbReference type="EMBL" id="FMYQ01000012">
    <property type="protein sequence ID" value="SDC93949.1"/>
    <property type="molecule type" value="Genomic_DNA"/>
</dbReference>
<evidence type="ECO:0000313" key="2">
    <source>
        <dbReference type="Proteomes" id="UP000198908"/>
    </source>
</evidence>
<organism evidence="1 2">
    <name type="scientific">Paraburkholderia lycopersici</name>
    <dbReference type="NCBI Taxonomy" id="416944"/>
    <lineage>
        <taxon>Bacteria</taxon>
        <taxon>Pseudomonadati</taxon>
        <taxon>Pseudomonadota</taxon>
        <taxon>Betaproteobacteria</taxon>
        <taxon>Burkholderiales</taxon>
        <taxon>Burkholderiaceae</taxon>
        <taxon>Paraburkholderia</taxon>
    </lineage>
</organism>
<name>A0A1G6QNS5_9BURK</name>
<protein>
    <submittedName>
        <fullName evidence="1">Uncharacterized protein</fullName>
    </submittedName>
</protein>
<proteinExistence type="predicted"/>
<sequence length="243" mass="27074">MRKVQASPRHPSGTPARLVLSDGEVDFLWWFIQGSIMDPGVRSRLNAHWGMCPRHALAFFAVEAAFRPHLIHGSTLLYCSLMERAAHVLDGHGLHRLVPSTVIRHRLAVRGPCHMCALGYGPHSTASAPAERLTQGREIKTALAFATHNNRGWRLHVCGRCAQNGSDALCRSHLIEEMAQCNPESLSAQHARIAEIARHLRCFERSLRWDCRDTDTDEDRGALIAAIGWCSGWRSILGTFDTC</sequence>
<keyword evidence="2" id="KW-1185">Reference proteome</keyword>
<reference evidence="2" key="1">
    <citation type="submission" date="2016-09" db="EMBL/GenBank/DDBJ databases">
        <authorList>
            <person name="Varghese N."/>
            <person name="Submissions S."/>
        </authorList>
    </citation>
    <scope>NUCLEOTIDE SEQUENCE [LARGE SCALE GENOMIC DNA]</scope>
    <source>
        <strain evidence="2">TNe-862</strain>
    </source>
</reference>
<dbReference type="Proteomes" id="UP000198908">
    <property type="component" value="Unassembled WGS sequence"/>
</dbReference>
<dbReference type="AlphaFoldDB" id="A0A1G6QNS5"/>
<gene>
    <name evidence="1" type="ORF">SAMN05421548_11249</name>
</gene>